<dbReference type="InterPro" id="IPR044929">
    <property type="entry name" value="DNA/RNA_non-sp_Endonuclease_sf"/>
</dbReference>
<dbReference type="GO" id="GO:0003676">
    <property type="term" value="F:nucleic acid binding"/>
    <property type="evidence" value="ECO:0007669"/>
    <property type="project" value="InterPro"/>
</dbReference>
<evidence type="ECO:0000313" key="14">
    <source>
        <dbReference type="Proteomes" id="UP000038009"/>
    </source>
</evidence>
<dbReference type="GO" id="GO:0004521">
    <property type="term" value="F:RNA endonuclease activity"/>
    <property type="evidence" value="ECO:0007669"/>
    <property type="project" value="TreeGrafter"/>
</dbReference>
<keyword evidence="3" id="KW-0540">Nuclease</keyword>
<reference evidence="13 14" key="1">
    <citation type="journal article" date="2015" name="PLoS Pathog.">
        <title>Leptomonas seymouri: Adaptations to the Dixenous Life Cycle Analyzed by Genome Sequencing, Transcriptome Profiling and Co-infection with Leishmania donovani.</title>
        <authorList>
            <person name="Kraeva N."/>
            <person name="Butenko A."/>
            <person name="Hlavacova J."/>
            <person name="Kostygov A."/>
            <person name="Myskova J."/>
            <person name="Grybchuk D."/>
            <person name="Lestinova T."/>
            <person name="Votypka J."/>
            <person name="Volf P."/>
            <person name="Opperdoes F."/>
            <person name="Flegontov P."/>
            <person name="Lukes J."/>
            <person name="Yurchenko V."/>
        </authorList>
    </citation>
    <scope>NUCLEOTIDE SEQUENCE [LARGE SCALE GENOMIC DNA]</scope>
    <source>
        <strain evidence="13 14">ATCC 30220</strain>
    </source>
</reference>
<organism evidence="13 14">
    <name type="scientific">Leptomonas seymouri</name>
    <dbReference type="NCBI Taxonomy" id="5684"/>
    <lineage>
        <taxon>Eukaryota</taxon>
        <taxon>Discoba</taxon>
        <taxon>Euglenozoa</taxon>
        <taxon>Kinetoplastea</taxon>
        <taxon>Metakinetoplastina</taxon>
        <taxon>Trypanosomatida</taxon>
        <taxon>Trypanosomatidae</taxon>
        <taxon>Leishmaniinae</taxon>
        <taxon>Leptomonas</taxon>
    </lineage>
</organism>
<evidence type="ECO:0000256" key="4">
    <source>
        <dbReference type="ARBA" id="ARBA00022723"/>
    </source>
</evidence>
<sequence>MQDALARARTVADSFAFLLSYDHHVLGCTDDAAGPDKAVCFSMVALAASCGVLVGWHGRGWCMHHRSTSYVRRESRQRNPLWLLPAPSVSTVASISNWVAACVGQQRVPRFVWSPPLLQHCLVTYPAGSAERDAAARAQLDAARWGTRVLNRLQGPHHPVLTSKACVSLVSKTDTQSAASSRLVSAFRTRIFAASFTSAAWAASIPLRWQPLPSYAVNVFYMKGGAPSTTAPASASPLCTPLRVLQRQTFALLYDPTTRLSLWCGYHLTRSGAERARQQRRCLTVCTDRSLERSARRVPAEVQRRGYDRGHLAPHASVASTLQSAMEATLLTNIHLQQRAINRGVWRWLEAATRAYVRTPYLYEVLTDAGAMPANALHVRKDGLLLARLLAQRTPFASVTDTQRMIRRASRRGGEMESRHLCVNVGPLYYASSAFSCTTSEHKPQALEERDSKCIGGAQRVVHRSRAGRRLRHRKHPSVRWRSNEKQSRRYCTGSSSAAAAPQERTALVPDAFFLSLWDALTHHHLHLVIPNTSETPGMLALTQALAAATRQVRQQQRRRCGQQRIHAHLKLTQVGRSPSVMMPAEDNYKALEAALAAFIVSTERLEQLFAESLVEVRMRWAACQSRLLPSDHAGSASGSDLRFPSPTLALRTPLRFFPVYHERWLWHTRWHRLAHRTLPKMLCLKRRRERVSASATR</sequence>
<dbReference type="GO" id="GO:0005743">
    <property type="term" value="C:mitochondrial inner membrane"/>
    <property type="evidence" value="ECO:0007669"/>
    <property type="project" value="TreeGrafter"/>
</dbReference>
<evidence type="ECO:0000313" key="13">
    <source>
        <dbReference type="EMBL" id="KPI89666.1"/>
    </source>
</evidence>
<evidence type="ECO:0000256" key="2">
    <source>
        <dbReference type="ARBA" id="ARBA00010052"/>
    </source>
</evidence>
<feature type="compositionally biased region" description="Basic residues" evidence="10">
    <location>
        <begin position="465"/>
        <end position="479"/>
    </location>
</feature>
<evidence type="ECO:0000259" key="11">
    <source>
        <dbReference type="SMART" id="SM00477"/>
    </source>
</evidence>
<evidence type="ECO:0000256" key="7">
    <source>
        <dbReference type="ARBA" id="ARBA00022842"/>
    </source>
</evidence>
<dbReference type="PANTHER" id="PTHR13966">
    <property type="entry name" value="ENDONUCLEASE RELATED"/>
    <property type="match status" value="1"/>
</dbReference>
<evidence type="ECO:0000256" key="5">
    <source>
        <dbReference type="ARBA" id="ARBA00022759"/>
    </source>
</evidence>
<dbReference type="GO" id="GO:0046872">
    <property type="term" value="F:metal ion binding"/>
    <property type="evidence" value="ECO:0007669"/>
    <property type="project" value="UniProtKB-KW"/>
</dbReference>
<protein>
    <submittedName>
        <fullName evidence="13">DNA/RNA non-specific endonuclease-like protein</fullName>
    </submittedName>
</protein>
<dbReference type="InterPro" id="IPR040255">
    <property type="entry name" value="Non-specific_endonuclease"/>
</dbReference>
<dbReference type="OrthoDB" id="266836at2759"/>
<dbReference type="InterPro" id="IPR001604">
    <property type="entry name" value="Endo_G_ENPP1-like_dom"/>
</dbReference>
<dbReference type="SMART" id="SM00477">
    <property type="entry name" value="NUC"/>
    <property type="match status" value="1"/>
</dbReference>
<comment type="caution">
    <text evidence="13">The sequence shown here is derived from an EMBL/GenBank/DDBJ whole genome shotgun (WGS) entry which is preliminary data.</text>
</comment>
<dbReference type="SMART" id="SM00892">
    <property type="entry name" value="Endonuclease_NS"/>
    <property type="match status" value="1"/>
</dbReference>
<evidence type="ECO:0000256" key="10">
    <source>
        <dbReference type="SAM" id="MobiDB-lite"/>
    </source>
</evidence>
<feature type="region of interest" description="Disordered" evidence="10">
    <location>
        <begin position="465"/>
        <end position="487"/>
    </location>
</feature>
<dbReference type="GO" id="GO:0000014">
    <property type="term" value="F:single-stranded DNA endodeoxyribonuclease activity"/>
    <property type="evidence" value="ECO:0007669"/>
    <property type="project" value="TreeGrafter"/>
</dbReference>
<dbReference type="VEuPathDB" id="TriTrypDB:Lsey_0019_0320"/>
<accession>A0A0N0P888</accession>
<comment type="similarity">
    <text evidence="2">Belongs to the DNA/RNA non-specific endonuclease family.</text>
</comment>
<evidence type="ECO:0000256" key="1">
    <source>
        <dbReference type="ARBA" id="ARBA00001946"/>
    </source>
</evidence>
<dbReference type="InterPro" id="IPR044925">
    <property type="entry name" value="His-Me_finger_sf"/>
</dbReference>
<keyword evidence="14" id="KW-1185">Reference proteome</keyword>
<feature type="domain" description="DNA/RNA non-specific endonuclease/pyrophosphatase/phosphodiesterase" evidence="12">
    <location>
        <begin position="246"/>
        <end position="432"/>
    </location>
</feature>
<keyword evidence="6" id="KW-0378">Hydrolase</keyword>
<dbReference type="GO" id="GO:0005634">
    <property type="term" value="C:nucleus"/>
    <property type="evidence" value="ECO:0007669"/>
    <property type="project" value="TreeGrafter"/>
</dbReference>
<comment type="cofactor">
    <cofactor evidence="1">
        <name>Mg(2+)</name>
        <dbReference type="ChEBI" id="CHEBI:18420"/>
    </cofactor>
</comment>
<feature type="active site" description="Proton acceptor" evidence="8">
    <location>
        <position position="311"/>
    </location>
</feature>
<dbReference type="Gene3D" id="3.40.570.10">
    <property type="entry name" value="Extracellular Endonuclease, subunit A"/>
    <property type="match status" value="1"/>
</dbReference>
<dbReference type="PROSITE" id="PS01070">
    <property type="entry name" value="NUCLEASE_NON_SPEC"/>
    <property type="match status" value="1"/>
</dbReference>
<keyword evidence="5 13" id="KW-0255">Endonuclease</keyword>
<dbReference type="EMBL" id="LJSK01000019">
    <property type="protein sequence ID" value="KPI89666.1"/>
    <property type="molecule type" value="Genomic_DNA"/>
</dbReference>
<evidence type="ECO:0000256" key="6">
    <source>
        <dbReference type="ARBA" id="ARBA00022801"/>
    </source>
</evidence>
<evidence type="ECO:0000259" key="12">
    <source>
        <dbReference type="SMART" id="SM00892"/>
    </source>
</evidence>
<dbReference type="PANTHER" id="PTHR13966:SF5">
    <property type="entry name" value="ENDONUCLEASE G, MITOCHONDRIAL"/>
    <property type="match status" value="1"/>
</dbReference>
<proteinExistence type="inferred from homology"/>
<dbReference type="Pfam" id="PF01223">
    <property type="entry name" value="Endonuclease_NS"/>
    <property type="match status" value="1"/>
</dbReference>
<dbReference type="AlphaFoldDB" id="A0A0N0P888"/>
<evidence type="ECO:0000256" key="3">
    <source>
        <dbReference type="ARBA" id="ARBA00022722"/>
    </source>
</evidence>
<feature type="domain" description="ENPP1-3/EXOG-like endonuclease/phosphodiesterase" evidence="11">
    <location>
        <begin position="247"/>
        <end position="559"/>
    </location>
</feature>
<keyword evidence="7" id="KW-0460">Magnesium</keyword>
<dbReference type="Proteomes" id="UP000038009">
    <property type="component" value="Unassembled WGS sequence"/>
</dbReference>
<evidence type="ECO:0000256" key="8">
    <source>
        <dbReference type="PIRSR" id="PIRSR640255-1"/>
    </source>
</evidence>
<dbReference type="OMA" id="QINRGVW"/>
<dbReference type="InterPro" id="IPR020821">
    <property type="entry name" value="ENPP1-3/EXOG-like_nuc-like"/>
</dbReference>
<evidence type="ECO:0000256" key="9">
    <source>
        <dbReference type="PIRSR" id="PIRSR640255-2"/>
    </source>
</evidence>
<gene>
    <name evidence="13" type="ORF">ABL78_1247</name>
</gene>
<dbReference type="InterPro" id="IPR018524">
    <property type="entry name" value="DNA/RNA_endonuclease_AS"/>
</dbReference>
<name>A0A0N0P888_LEPSE</name>
<keyword evidence="4 9" id="KW-0479">Metal-binding</keyword>
<dbReference type="SUPFAM" id="SSF54060">
    <property type="entry name" value="His-Me finger endonucleases"/>
    <property type="match status" value="1"/>
</dbReference>
<feature type="binding site" evidence="9">
    <location>
        <position position="342"/>
    </location>
    <ligand>
        <name>Mg(2+)</name>
        <dbReference type="ChEBI" id="CHEBI:18420"/>
        <note>catalytic</note>
    </ligand>
</feature>